<protein>
    <recommendedName>
        <fullName evidence="3">DUF3052 domain-containing protein</fullName>
    </recommendedName>
</protein>
<evidence type="ECO:0000313" key="1">
    <source>
        <dbReference type="EMBL" id="GMA71831.1"/>
    </source>
</evidence>
<sequence length="82" mass="9222">MRKNFSLLKGYLKPKGALWVSWPKAGKLGTDLTMKSVIKIGYDLNMVESKCILIDETWSALKFTFPKAGKVYINSYGSLSDE</sequence>
<dbReference type="AlphaFoldDB" id="A0AA38CWG3"/>
<name>A0AA38CWG3_9ENTE</name>
<organism evidence="1 2">
    <name type="scientific">Tetragenococcus osmophilus</name>
    <dbReference type="NCBI Taxonomy" id="526944"/>
    <lineage>
        <taxon>Bacteria</taxon>
        <taxon>Bacillati</taxon>
        <taxon>Bacillota</taxon>
        <taxon>Bacilli</taxon>
        <taxon>Lactobacillales</taxon>
        <taxon>Enterococcaceae</taxon>
        <taxon>Tetragenococcus</taxon>
    </lineage>
</organism>
<evidence type="ECO:0000313" key="2">
    <source>
        <dbReference type="Proteomes" id="UP001157039"/>
    </source>
</evidence>
<comment type="caution">
    <text evidence="1">The sequence shown here is derived from an EMBL/GenBank/DDBJ whole genome shotgun (WGS) entry which is preliminary data.</text>
</comment>
<gene>
    <name evidence="1" type="ORF">GCM10025885_08800</name>
</gene>
<reference evidence="1 2" key="1">
    <citation type="journal article" date="2014" name="Int. J. Syst. Evol. Microbiol.">
        <title>Complete genome sequence of Corynebacterium casei LMG S-19264T (=DSM 44701T), isolated from a smear-ripened cheese.</title>
        <authorList>
            <consortium name="US DOE Joint Genome Institute (JGI-PGF)"/>
            <person name="Walter F."/>
            <person name="Albersmeier A."/>
            <person name="Kalinowski J."/>
            <person name="Ruckert C."/>
        </authorList>
    </citation>
    <scope>NUCLEOTIDE SEQUENCE [LARGE SCALE GENOMIC DNA]</scope>
    <source>
        <strain evidence="1 2">NBRC 114545</strain>
    </source>
</reference>
<accession>A0AA38CWG3</accession>
<proteinExistence type="predicted"/>
<dbReference type="Proteomes" id="UP001157039">
    <property type="component" value="Unassembled WGS sequence"/>
</dbReference>
<evidence type="ECO:0008006" key="3">
    <source>
        <dbReference type="Google" id="ProtNLM"/>
    </source>
</evidence>
<dbReference type="EMBL" id="BSUW01000001">
    <property type="protein sequence ID" value="GMA71831.1"/>
    <property type="molecule type" value="Genomic_DNA"/>
</dbReference>